<dbReference type="AlphaFoldDB" id="A0A7H1DZX5"/>
<proteinExistence type="predicted"/>
<name>A0A7H1DZX5_9FLAO</name>
<feature type="domain" description="Secretion system C-terminal sorting" evidence="3">
    <location>
        <begin position="208"/>
        <end position="261"/>
    </location>
</feature>
<dbReference type="Pfam" id="PF18962">
    <property type="entry name" value="Por_Secre_tail"/>
    <property type="match status" value="1"/>
</dbReference>
<dbReference type="RefSeq" id="WP_188322068.1">
    <property type="nucleotide sequence ID" value="NZ_CP060203.1"/>
</dbReference>
<evidence type="ECO:0000259" key="3">
    <source>
        <dbReference type="Pfam" id="PF18962"/>
    </source>
</evidence>
<keyword evidence="5" id="KW-1185">Reference proteome</keyword>
<feature type="signal peptide" evidence="2">
    <location>
        <begin position="1"/>
        <end position="21"/>
    </location>
</feature>
<dbReference type="Proteomes" id="UP000516438">
    <property type="component" value="Chromosome"/>
</dbReference>
<evidence type="ECO:0000313" key="5">
    <source>
        <dbReference type="Proteomes" id="UP000516438"/>
    </source>
</evidence>
<evidence type="ECO:0000256" key="1">
    <source>
        <dbReference type="ARBA" id="ARBA00022729"/>
    </source>
</evidence>
<feature type="chain" id="PRO_5028936857" evidence="2">
    <location>
        <begin position="22"/>
        <end position="263"/>
    </location>
</feature>
<keyword evidence="1 2" id="KW-0732">Signal</keyword>
<organism evidence="4 5">
    <name type="scientific">Chryseobacterium manosquense</name>
    <dbReference type="NCBI Taxonomy" id="2754694"/>
    <lineage>
        <taxon>Bacteria</taxon>
        <taxon>Pseudomonadati</taxon>
        <taxon>Bacteroidota</taxon>
        <taxon>Flavobacteriia</taxon>
        <taxon>Flavobacteriales</taxon>
        <taxon>Weeksellaceae</taxon>
        <taxon>Chryseobacterium group</taxon>
        <taxon>Chryseobacterium</taxon>
    </lineage>
</organism>
<evidence type="ECO:0000313" key="4">
    <source>
        <dbReference type="EMBL" id="QNS42533.1"/>
    </source>
</evidence>
<accession>A0A7H1DZX5</accession>
<dbReference type="NCBIfam" id="TIGR04183">
    <property type="entry name" value="Por_Secre_tail"/>
    <property type="match status" value="1"/>
</dbReference>
<dbReference type="KEGG" id="cmaq:H0S70_06105"/>
<dbReference type="EMBL" id="CP060203">
    <property type="protein sequence ID" value="QNS42533.1"/>
    <property type="molecule type" value="Genomic_DNA"/>
</dbReference>
<gene>
    <name evidence="4" type="ORF">H0S70_06105</name>
</gene>
<sequence>MKKFYSLIAVAVLSASAYSQTQTTVLSEDFAAYIKGGNTSSSGTNGPDGTDVYSPGTTALPAGVPSANFPVGSKVYMAGGMAKFGGASAAGSVTSKVVDLSTDGGNVIVSFDVKGWTSVEGDIKVTITGQASKTVSYTALMSGSLESKSVSFTGGVANSTVTIETTAKRAYIDNVKVVTTDTPLAVVDANASKAKLVKNTVVDTNIIFAAKADVKVINANGQVVKSAAVNENTSLEVASLPKGTYIVTGNVNGQAVSQKIIKK</sequence>
<protein>
    <submittedName>
        <fullName evidence="4">T9SS type A sorting domain-containing protein</fullName>
    </submittedName>
</protein>
<evidence type="ECO:0000256" key="2">
    <source>
        <dbReference type="SAM" id="SignalP"/>
    </source>
</evidence>
<dbReference type="InterPro" id="IPR026444">
    <property type="entry name" value="Secre_tail"/>
</dbReference>
<reference evidence="4 5" key="1">
    <citation type="submission" date="2020-07" db="EMBL/GenBank/DDBJ databases">
        <title>Complete genome and description of Chryseobacterium manosquense strain Marseille-Q2069 sp. nov.</title>
        <authorList>
            <person name="Boxberger M."/>
        </authorList>
    </citation>
    <scope>NUCLEOTIDE SEQUENCE [LARGE SCALE GENOMIC DNA]</scope>
    <source>
        <strain evidence="4 5">Marseille-Q2069</strain>
    </source>
</reference>